<dbReference type="InterPro" id="IPR016314">
    <property type="entry name" value="Cdc6/18"/>
</dbReference>
<dbReference type="Pfam" id="PF22606">
    <property type="entry name" value="Cdc6-ORC-like_ATPase_lid"/>
    <property type="match status" value="1"/>
</dbReference>
<dbReference type="GO" id="GO:0006270">
    <property type="term" value="P:DNA replication initiation"/>
    <property type="evidence" value="ECO:0007669"/>
    <property type="project" value="UniProtKB-UniRule"/>
</dbReference>
<name>A0AAD5WW98_9PEZI</name>
<dbReference type="GO" id="GO:0005634">
    <property type="term" value="C:nucleus"/>
    <property type="evidence" value="ECO:0007669"/>
    <property type="project" value="TreeGrafter"/>
</dbReference>
<evidence type="ECO:0000256" key="5">
    <source>
        <dbReference type="PIRNR" id="PIRNR001767"/>
    </source>
</evidence>
<feature type="region of interest" description="Disordered" evidence="6">
    <location>
        <begin position="1"/>
        <end position="29"/>
    </location>
</feature>
<evidence type="ECO:0000256" key="4">
    <source>
        <dbReference type="ARBA" id="ARBA00023306"/>
    </source>
</evidence>
<protein>
    <recommendedName>
        <fullName evidence="5">Cell division control protein</fullName>
    </recommendedName>
</protein>
<dbReference type="InterPro" id="IPR036388">
    <property type="entry name" value="WH-like_DNA-bd_sf"/>
</dbReference>
<dbReference type="InterPro" id="IPR041664">
    <property type="entry name" value="AAA_16"/>
</dbReference>
<dbReference type="Gene3D" id="1.10.8.60">
    <property type="match status" value="1"/>
</dbReference>
<feature type="region of interest" description="Disordered" evidence="6">
    <location>
        <begin position="63"/>
        <end position="87"/>
    </location>
</feature>
<organism evidence="8 9">
    <name type="scientific">Zalerion maritima</name>
    <dbReference type="NCBI Taxonomy" id="339359"/>
    <lineage>
        <taxon>Eukaryota</taxon>
        <taxon>Fungi</taxon>
        <taxon>Dikarya</taxon>
        <taxon>Ascomycota</taxon>
        <taxon>Pezizomycotina</taxon>
        <taxon>Sordariomycetes</taxon>
        <taxon>Lulworthiomycetidae</taxon>
        <taxon>Lulworthiales</taxon>
        <taxon>Lulworthiaceae</taxon>
        <taxon>Zalerion</taxon>
    </lineage>
</organism>
<evidence type="ECO:0000256" key="3">
    <source>
        <dbReference type="ARBA" id="ARBA00022705"/>
    </source>
</evidence>
<dbReference type="GO" id="GO:0003688">
    <property type="term" value="F:DNA replication origin binding"/>
    <property type="evidence" value="ECO:0007669"/>
    <property type="project" value="TreeGrafter"/>
</dbReference>
<sequence length="604" mass="65667">MPVTALGKRTRNGGDELIAAASPSAKRTKSDCQIFNDENQDPNMVTVPKTPSKQTKTWVLSSARKPLTPRTPRFRESSDPAPGTPTRDALLLKSARLLTNPKTPTTPGSIQTVYHLGRQLFTRSIEPTCLIGRENERDHITRFLQRCEKHRPGGCLYVSGPPGTGKSAMVRKVTEQAIGGSKSVRQAYVNCMSVKSSRELYSVLLDLLLAGQGTTLPEEGTDPLATLKEMFTKRKKSTDIFLVVLDEVDHLLTMDPESLHVLFELALQKTSRLALIGIANALDLTDRFLPRLKSRNLKPELLPFLPYSAPQIKDIVSSRLRSLLPQDSANSDFIPFMHPAAIELCSRKVASHSGDLRRAFEICRRAIDLTEAQTKEKHENEAREKLMLGSPSHSVLGEKKNLSSSRKTCSYSSANVLLTLSKSLQSLTVESAPRVSISHLNKVTAAAFSNGVGHRLKTLNLQQKAALCSLVALEKRVRSMSVSFDSGKPRLAGGAPTIKELYNAYCKLCTQDEVLHPLSTSEFREVMGSLEALSLVGLVGGKAGSFGASPAAAKRPGRRAGANAGQADDKRVASSVNQNEMEKSLDGAGSSILRRILGGDLALD</sequence>
<feature type="domain" description="AAA+ ATPase" evidence="7">
    <location>
        <begin position="152"/>
        <end position="304"/>
    </location>
</feature>
<evidence type="ECO:0000259" key="7">
    <source>
        <dbReference type="SMART" id="SM00382"/>
    </source>
</evidence>
<accession>A0AAD5WW98</accession>
<dbReference type="EMBL" id="JAKWBI020000039">
    <property type="protein sequence ID" value="KAJ2905063.1"/>
    <property type="molecule type" value="Genomic_DNA"/>
</dbReference>
<feature type="region of interest" description="Disordered" evidence="6">
    <location>
        <begin position="548"/>
        <end position="584"/>
    </location>
</feature>
<comment type="similarity">
    <text evidence="1 5">Belongs to the CDC6/cdc18 family.</text>
</comment>
<dbReference type="SUPFAM" id="SSF52540">
    <property type="entry name" value="P-loop containing nucleoside triphosphate hydrolases"/>
    <property type="match status" value="1"/>
</dbReference>
<dbReference type="FunFam" id="3.40.50.300:FF:000547">
    <property type="entry name" value="Cell division control protein"/>
    <property type="match status" value="1"/>
</dbReference>
<evidence type="ECO:0000313" key="8">
    <source>
        <dbReference type="EMBL" id="KAJ2905063.1"/>
    </source>
</evidence>
<dbReference type="GO" id="GO:0051301">
    <property type="term" value="P:cell division"/>
    <property type="evidence" value="ECO:0007669"/>
    <property type="project" value="UniProtKB-UniRule"/>
</dbReference>
<dbReference type="SMART" id="SM00382">
    <property type="entry name" value="AAA"/>
    <property type="match status" value="1"/>
</dbReference>
<gene>
    <name evidence="8" type="ORF">MKZ38_006456</name>
</gene>
<keyword evidence="9" id="KW-1185">Reference proteome</keyword>
<proteinExistence type="inferred from homology"/>
<reference evidence="8" key="1">
    <citation type="submission" date="2022-07" db="EMBL/GenBank/DDBJ databases">
        <title>Draft genome sequence of Zalerion maritima ATCC 34329, a (micro)plastics degrading marine fungus.</title>
        <authorList>
            <person name="Paco A."/>
            <person name="Goncalves M.F.M."/>
            <person name="Rocha-Santos T.A.P."/>
            <person name="Alves A."/>
        </authorList>
    </citation>
    <scope>NUCLEOTIDE SEQUENCE</scope>
    <source>
        <strain evidence="8">ATCC 34329</strain>
    </source>
</reference>
<evidence type="ECO:0000313" key="9">
    <source>
        <dbReference type="Proteomes" id="UP001201980"/>
    </source>
</evidence>
<dbReference type="Gene3D" id="3.40.50.300">
    <property type="entry name" value="P-loop containing nucleotide triphosphate hydrolases"/>
    <property type="match status" value="1"/>
</dbReference>
<dbReference type="InterPro" id="IPR003593">
    <property type="entry name" value="AAA+_ATPase"/>
</dbReference>
<dbReference type="PANTHER" id="PTHR10763:SF26">
    <property type="entry name" value="CELL DIVISION CONTROL PROTEIN 6 HOMOLOG"/>
    <property type="match status" value="1"/>
</dbReference>
<evidence type="ECO:0000256" key="6">
    <source>
        <dbReference type="SAM" id="MobiDB-lite"/>
    </source>
</evidence>
<feature type="compositionally biased region" description="Low complexity" evidence="6">
    <location>
        <begin position="548"/>
        <end position="566"/>
    </location>
</feature>
<dbReference type="Pfam" id="PF13191">
    <property type="entry name" value="AAA_16"/>
    <property type="match status" value="1"/>
</dbReference>
<dbReference type="PIRSF" id="PIRSF001767">
    <property type="entry name" value="Cdc6"/>
    <property type="match status" value="1"/>
</dbReference>
<dbReference type="Proteomes" id="UP001201980">
    <property type="component" value="Unassembled WGS sequence"/>
</dbReference>
<dbReference type="Gene3D" id="1.10.10.10">
    <property type="entry name" value="Winged helix-like DNA-binding domain superfamily/Winged helix DNA-binding domain"/>
    <property type="match status" value="1"/>
</dbReference>
<dbReference type="InterPro" id="IPR027417">
    <property type="entry name" value="P-loop_NTPase"/>
</dbReference>
<keyword evidence="4" id="KW-0131">Cell cycle</keyword>
<comment type="caution">
    <text evidence="8">The sequence shown here is derived from an EMBL/GenBank/DDBJ whole genome shotgun (WGS) entry which is preliminary data.</text>
</comment>
<keyword evidence="2 8" id="KW-0132">Cell division</keyword>
<dbReference type="AlphaFoldDB" id="A0AAD5WW98"/>
<dbReference type="InterPro" id="IPR054425">
    <property type="entry name" value="Cdc6_ORC1-like_ATPase_lid"/>
</dbReference>
<evidence type="ECO:0000256" key="1">
    <source>
        <dbReference type="ARBA" id="ARBA00006184"/>
    </source>
</evidence>
<evidence type="ECO:0000256" key="2">
    <source>
        <dbReference type="ARBA" id="ARBA00022618"/>
    </source>
</evidence>
<dbReference type="PANTHER" id="PTHR10763">
    <property type="entry name" value="CELL DIVISION CONTROL PROTEIN 6-RELATED"/>
    <property type="match status" value="1"/>
</dbReference>
<keyword evidence="3" id="KW-0235">DNA replication</keyword>
<dbReference type="GO" id="GO:0033314">
    <property type="term" value="P:mitotic DNA replication checkpoint signaling"/>
    <property type="evidence" value="ECO:0007669"/>
    <property type="project" value="TreeGrafter"/>
</dbReference>
<dbReference type="CDD" id="cd00009">
    <property type="entry name" value="AAA"/>
    <property type="match status" value="1"/>
</dbReference>
<dbReference type="InterPro" id="IPR050311">
    <property type="entry name" value="ORC1/CDC6"/>
</dbReference>